<comment type="caution">
    <text evidence="1">The sequence shown here is derived from an EMBL/GenBank/DDBJ whole genome shotgun (WGS) entry which is preliminary data.</text>
</comment>
<dbReference type="Proteomes" id="UP001054252">
    <property type="component" value="Unassembled WGS sequence"/>
</dbReference>
<evidence type="ECO:0000313" key="2">
    <source>
        <dbReference type="Proteomes" id="UP001054252"/>
    </source>
</evidence>
<accession>A0AAV5KB75</accession>
<organism evidence="1 2">
    <name type="scientific">Rubroshorea leprosula</name>
    <dbReference type="NCBI Taxonomy" id="152421"/>
    <lineage>
        <taxon>Eukaryota</taxon>
        <taxon>Viridiplantae</taxon>
        <taxon>Streptophyta</taxon>
        <taxon>Embryophyta</taxon>
        <taxon>Tracheophyta</taxon>
        <taxon>Spermatophyta</taxon>
        <taxon>Magnoliopsida</taxon>
        <taxon>eudicotyledons</taxon>
        <taxon>Gunneridae</taxon>
        <taxon>Pentapetalae</taxon>
        <taxon>rosids</taxon>
        <taxon>malvids</taxon>
        <taxon>Malvales</taxon>
        <taxon>Dipterocarpaceae</taxon>
        <taxon>Rubroshorea</taxon>
    </lineage>
</organism>
<reference evidence="1 2" key="1">
    <citation type="journal article" date="2021" name="Commun. Biol.">
        <title>The genome of Shorea leprosula (Dipterocarpaceae) highlights the ecological relevance of drought in aseasonal tropical rainforests.</title>
        <authorList>
            <person name="Ng K.K.S."/>
            <person name="Kobayashi M.J."/>
            <person name="Fawcett J.A."/>
            <person name="Hatakeyama M."/>
            <person name="Paape T."/>
            <person name="Ng C.H."/>
            <person name="Ang C.C."/>
            <person name="Tnah L.H."/>
            <person name="Lee C.T."/>
            <person name="Nishiyama T."/>
            <person name="Sese J."/>
            <person name="O'Brien M.J."/>
            <person name="Copetti D."/>
            <person name="Mohd Noor M.I."/>
            <person name="Ong R.C."/>
            <person name="Putra M."/>
            <person name="Sireger I.Z."/>
            <person name="Indrioko S."/>
            <person name="Kosugi Y."/>
            <person name="Izuno A."/>
            <person name="Isagi Y."/>
            <person name="Lee S.L."/>
            <person name="Shimizu K.K."/>
        </authorList>
    </citation>
    <scope>NUCLEOTIDE SEQUENCE [LARGE SCALE GENOMIC DNA]</scope>
    <source>
        <strain evidence="1">214</strain>
    </source>
</reference>
<name>A0AAV5KB75_9ROSI</name>
<sequence length="76" mass="8198">MLCVVRKFVEIGRNLAAISVCNFSFNSCRNGLICCCEFSGEKIPCVSCGLPRPCSPCAAREIGEILVALSYVFKCG</sequence>
<keyword evidence="2" id="KW-1185">Reference proteome</keyword>
<dbReference type="AlphaFoldDB" id="A0AAV5KB75"/>
<dbReference type="EMBL" id="BPVZ01000057">
    <property type="protein sequence ID" value="GKV21400.1"/>
    <property type="molecule type" value="Genomic_DNA"/>
</dbReference>
<evidence type="ECO:0000313" key="1">
    <source>
        <dbReference type="EMBL" id="GKV21400.1"/>
    </source>
</evidence>
<protein>
    <submittedName>
        <fullName evidence="1">Uncharacterized protein</fullName>
    </submittedName>
</protein>
<proteinExistence type="predicted"/>
<gene>
    <name evidence="1" type="ORF">SLEP1_g31383</name>
</gene>